<evidence type="ECO:0000256" key="1">
    <source>
        <dbReference type="SAM" id="MobiDB-lite"/>
    </source>
</evidence>
<feature type="compositionally biased region" description="Basic residues" evidence="1">
    <location>
        <begin position="53"/>
        <end position="65"/>
    </location>
</feature>
<reference evidence="2 3" key="1">
    <citation type="submission" date="2016-04" db="EMBL/GenBank/DDBJ databases">
        <title>Deep-sea bacteria in the southern Pacific.</title>
        <authorList>
            <person name="Tang K."/>
        </authorList>
    </citation>
    <scope>NUCLEOTIDE SEQUENCE [LARGE SCALE GENOMIC DNA]</scope>
    <source>
        <strain evidence="2 3">JLT2014</strain>
    </source>
</reference>
<evidence type="ECO:0000313" key="3">
    <source>
        <dbReference type="Proteomes" id="UP000187059"/>
    </source>
</evidence>
<dbReference type="KEGG" id="paby:Ga0080574_TMP981"/>
<organism evidence="2 3">
    <name type="scientific">Salipiger abyssi</name>
    <dbReference type="NCBI Taxonomy" id="1250539"/>
    <lineage>
        <taxon>Bacteria</taxon>
        <taxon>Pseudomonadati</taxon>
        <taxon>Pseudomonadota</taxon>
        <taxon>Alphaproteobacteria</taxon>
        <taxon>Rhodobacterales</taxon>
        <taxon>Roseobacteraceae</taxon>
        <taxon>Salipiger</taxon>
    </lineage>
</organism>
<feature type="compositionally biased region" description="Basic and acidic residues" evidence="1">
    <location>
        <begin position="15"/>
        <end position="33"/>
    </location>
</feature>
<dbReference type="STRING" id="1250539.Ga0080574_TMP981"/>
<sequence>MAGGHALAGEEEAREPEQDHPEPGDMRHGEPRAAKRPRQKQRRNGHHAGIERARRRRGRRHHRLRYQKDIGRAEGDDHQQHTGRAQRIRPGPPAQQHRQQQRRRDRKAQGGQILRGEPGGHPEAQQHQRAGPDQDCQKGPEQAGAECAGRLCHACLHRLTAR</sequence>
<dbReference type="EMBL" id="CP015093">
    <property type="protein sequence ID" value="APZ51315.1"/>
    <property type="molecule type" value="Genomic_DNA"/>
</dbReference>
<dbReference type="Proteomes" id="UP000187059">
    <property type="component" value="Chromosome"/>
</dbReference>
<protein>
    <submittedName>
        <fullName evidence="2">Uncharacterized protein</fullName>
    </submittedName>
</protein>
<feature type="compositionally biased region" description="Basic and acidic residues" evidence="1">
    <location>
        <begin position="66"/>
        <end position="80"/>
    </location>
</feature>
<proteinExistence type="predicted"/>
<evidence type="ECO:0000313" key="2">
    <source>
        <dbReference type="EMBL" id="APZ51315.1"/>
    </source>
</evidence>
<gene>
    <name evidence="2" type="ORF">Ga0080574_TMP981</name>
</gene>
<keyword evidence="3" id="KW-1185">Reference proteome</keyword>
<feature type="compositionally biased region" description="Basic and acidic residues" evidence="1">
    <location>
        <begin position="118"/>
        <end position="138"/>
    </location>
</feature>
<feature type="compositionally biased region" description="Basic residues" evidence="1">
    <location>
        <begin position="34"/>
        <end position="46"/>
    </location>
</feature>
<feature type="region of interest" description="Disordered" evidence="1">
    <location>
        <begin position="1"/>
        <end position="143"/>
    </location>
</feature>
<dbReference type="AlphaFoldDB" id="A0A1P8UPK4"/>
<accession>A0A1P8UPK4</accession>
<name>A0A1P8UPK4_9RHOB</name>